<evidence type="ECO:0000256" key="3">
    <source>
        <dbReference type="ARBA" id="ARBA00022989"/>
    </source>
</evidence>
<dbReference type="Proteomes" id="UP000018040">
    <property type="component" value="Unassembled WGS sequence"/>
</dbReference>
<comment type="subcellular location">
    <subcellularLocation>
        <location evidence="1">Membrane</location>
        <topology evidence="1">Multi-pass membrane protein</topology>
    </subcellularLocation>
</comment>
<dbReference type="SUPFAM" id="SSF103473">
    <property type="entry name" value="MFS general substrate transporter"/>
    <property type="match status" value="1"/>
</dbReference>
<dbReference type="AlphaFoldDB" id="V6TSG7"/>
<evidence type="ECO:0000313" key="8">
    <source>
        <dbReference type="Proteomes" id="UP000018040"/>
    </source>
</evidence>
<keyword evidence="2 6" id="KW-0812">Transmembrane</keyword>
<evidence type="ECO:0000256" key="4">
    <source>
        <dbReference type="ARBA" id="ARBA00023136"/>
    </source>
</evidence>
<feature type="region of interest" description="Disordered" evidence="5">
    <location>
        <begin position="216"/>
        <end position="243"/>
    </location>
</feature>
<proteinExistence type="predicted"/>
<dbReference type="GO" id="GO:0022857">
    <property type="term" value="F:transmembrane transporter activity"/>
    <property type="evidence" value="ECO:0007669"/>
    <property type="project" value="TreeGrafter"/>
</dbReference>
<keyword evidence="3 6" id="KW-1133">Transmembrane helix</keyword>
<evidence type="ECO:0000256" key="6">
    <source>
        <dbReference type="SAM" id="Phobius"/>
    </source>
</evidence>
<feature type="compositionally biased region" description="Acidic residues" evidence="5">
    <location>
        <begin position="233"/>
        <end position="243"/>
    </location>
</feature>
<gene>
    <name evidence="7" type="ORF">GSB_152268</name>
</gene>
<dbReference type="PANTHER" id="PTHR23501:SF5">
    <property type="entry name" value="TRANSPORT PROTEIN"/>
    <property type="match status" value="1"/>
</dbReference>
<reference evidence="7 8" key="2">
    <citation type="journal article" date="2013" name="Genome Biol. Evol.">
        <title>Genome sequencing of Giardia lamblia genotypes A2 and B isolates (DH and GS) and comparative analysis with the genomes of genotypes A1 and E (WB and Pig).</title>
        <authorList>
            <person name="Adam R.D."/>
            <person name="Dahlstrom E.W."/>
            <person name="Martens C.A."/>
            <person name="Bruno D.P."/>
            <person name="Barbian K.D."/>
            <person name="Ricklefs S.M."/>
            <person name="Hernandez M.M."/>
            <person name="Narla N.P."/>
            <person name="Patel R.B."/>
            <person name="Porcella S.F."/>
            <person name="Nash T.E."/>
        </authorList>
    </citation>
    <scope>NUCLEOTIDE SEQUENCE [LARGE SCALE GENOMIC DNA]</scope>
    <source>
        <strain evidence="7 8">GS</strain>
    </source>
</reference>
<dbReference type="VEuPathDB" id="GiardiaDB:GL50803_008444"/>
<comment type="caution">
    <text evidence="7">The sequence shown here is derived from an EMBL/GenBank/DDBJ whole genome shotgun (WGS) entry which is preliminary data.</text>
</comment>
<dbReference type="OrthoDB" id="10642859at2759"/>
<sequence length="243" mass="26570">MPFALQNIHQLEPYVVGLLSLVSPIAQTASSIVCNFLAKKMTSYIIKLVVSIYVAVLIIVLGFIIPYDIGWIVICNMMFSFGLGVFFTTNNQFMMAIATPDIRGMMGGCIQTFREAGYAIGIALVNVIHDLYMNLNWGSADVPTPQTNSNPLWVKYTKVYYNAFAVTDVIMSLVSILAMCFALLSGTSIFEADKFGYPKKLKLKIEAELNTSAKADNNSALPAAPGAAQDSIVNDEEEPLVIE</sequence>
<feature type="transmembrane region" description="Helical" evidence="6">
    <location>
        <begin position="159"/>
        <end position="184"/>
    </location>
</feature>
<accession>V6TSG7</accession>
<organism evidence="7 8">
    <name type="scientific">Giardia intestinalis</name>
    <name type="common">Giardia lamblia</name>
    <dbReference type="NCBI Taxonomy" id="5741"/>
    <lineage>
        <taxon>Eukaryota</taxon>
        <taxon>Metamonada</taxon>
        <taxon>Diplomonadida</taxon>
        <taxon>Hexamitidae</taxon>
        <taxon>Giardiinae</taxon>
        <taxon>Giardia</taxon>
    </lineage>
</organism>
<dbReference type="InterPro" id="IPR036259">
    <property type="entry name" value="MFS_trans_sf"/>
</dbReference>
<evidence type="ECO:0000313" key="7">
    <source>
        <dbReference type="EMBL" id="ESU41282.1"/>
    </source>
</evidence>
<keyword evidence="4 6" id="KW-0472">Membrane</keyword>
<dbReference type="VEuPathDB" id="GiardiaDB:DHA2_8444"/>
<dbReference type="VEuPathDB" id="GiardiaDB:QR46_4094"/>
<name>V6TSG7_GIAIN</name>
<dbReference type="Gene3D" id="1.20.1250.20">
    <property type="entry name" value="MFS general substrate transporter like domains"/>
    <property type="match status" value="1"/>
</dbReference>
<protein>
    <submittedName>
        <fullName evidence="7">Transporter, MFS superfamily protein</fullName>
    </submittedName>
</protein>
<evidence type="ECO:0000256" key="2">
    <source>
        <dbReference type="ARBA" id="ARBA00022692"/>
    </source>
</evidence>
<feature type="transmembrane region" description="Helical" evidence="6">
    <location>
        <begin position="14"/>
        <end position="37"/>
    </location>
</feature>
<dbReference type="EMBL" id="AHHH01000135">
    <property type="protein sequence ID" value="ESU41282.1"/>
    <property type="molecule type" value="Genomic_DNA"/>
</dbReference>
<reference evidence="8" key="1">
    <citation type="submission" date="2012-02" db="EMBL/GenBank/DDBJ databases">
        <title>Genome sequencing of Giardia lamblia Genotypes A2 and B isolates (DH and GS) and comparative analysis with the genomes of Genotypes A1 and E (WB and Pig).</title>
        <authorList>
            <person name="Adam R."/>
            <person name="Dahlstrom E."/>
            <person name="Martens C."/>
            <person name="Bruno D."/>
            <person name="Barbian K."/>
            <person name="Porcella S.F."/>
            <person name="Nash T."/>
        </authorList>
    </citation>
    <scope>NUCLEOTIDE SEQUENCE</scope>
    <source>
        <strain evidence="8">GS</strain>
    </source>
</reference>
<evidence type="ECO:0000256" key="1">
    <source>
        <dbReference type="ARBA" id="ARBA00004141"/>
    </source>
</evidence>
<feature type="transmembrane region" description="Helical" evidence="6">
    <location>
        <begin position="71"/>
        <end position="95"/>
    </location>
</feature>
<dbReference type="PANTHER" id="PTHR23501">
    <property type="entry name" value="MAJOR FACILITATOR SUPERFAMILY"/>
    <property type="match status" value="1"/>
</dbReference>
<feature type="transmembrane region" description="Helical" evidence="6">
    <location>
        <begin position="44"/>
        <end position="65"/>
    </location>
</feature>
<evidence type="ECO:0000256" key="5">
    <source>
        <dbReference type="SAM" id="MobiDB-lite"/>
    </source>
</evidence>
<dbReference type="GO" id="GO:0005886">
    <property type="term" value="C:plasma membrane"/>
    <property type="evidence" value="ECO:0007669"/>
    <property type="project" value="TreeGrafter"/>
</dbReference>
<dbReference type="VEuPathDB" id="GiardiaDB:GL50581_2053"/>